<protein>
    <recommendedName>
        <fullName evidence="10">Bifunctional protein HldE</fullName>
    </recommendedName>
    <domain>
        <recommendedName>
            <fullName evidence="10">D-beta-D-heptose 7-phosphate kinase</fullName>
            <ecNumber evidence="10">2.7.1.167</ecNumber>
        </recommendedName>
        <alternativeName>
            <fullName evidence="10">D-beta-D-heptose 7-phosphotransferase</fullName>
        </alternativeName>
        <alternativeName>
            <fullName evidence="10">D-glycero-beta-D-manno-heptose-7-phosphate kinase</fullName>
        </alternativeName>
    </domain>
    <domain>
        <recommendedName>
            <fullName evidence="10">D-beta-D-heptose 1-phosphate adenylyltransferase</fullName>
            <ecNumber evidence="10">2.7.7.70</ecNumber>
        </recommendedName>
        <alternativeName>
            <fullName evidence="10">D-glycero-beta-D-manno-heptose 1-phosphate adenylyltransferase</fullName>
        </alternativeName>
    </domain>
</protein>
<dbReference type="PANTHER" id="PTHR46969">
    <property type="entry name" value="BIFUNCTIONAL PROTEIN HLDE"/>
    <property type="match status" value="1"/>
</dbReference>
<comment type="catalytic activity">
    <reaction evidence="9 10">
        <text>D-glycero-beta-D-manno-heptose 1-phosphate + ATP + H(+) = ADP-D-glycero-beta-D-manno-heptose + diphosphate</text>
        <dbReference type="Rhea" id="RHEA:27465"/>
        <dbReference type="ChEBI" id="CHEBI:15378"/>
        <dbReference type="ChEBI" id="CHEBI:30616"/>
        <dbReference type="ChEBI" id="CHEBI:33019"/>
        <dbReference type="ChEBI" id="CHEBI:59967"/>
        <dbReference type="ChEBI" id="CHEBI:61593"/>
        <dbReference type="EC" id="2.7.7.70"/>
    </reaction>
</comment>
<keyword evidence="4 10" id="KW-0547">Nucleotide-binding</keyword>
<evidence type="ECO:0000256" key="5">
    <source>
        <dbReference type="ARBA" id="ARBA00022777"/>
    </source>
</evidence>
<feature type="domain" description="Cytidyltransferase-like" evidence="12">
    <location>
        <begin position="338"/>
        <end position="464"/>
    </location>
</feature>
<sequence length="477" mass="51229">MDRDIQAVVVGDVMLDSWLRGPVKRIAQEAPVPVVSVEATEDAPGGAGNTAANLAALGARVRLIGPVGDDACAEQLATALSLLGVDARMVTVPGRRTPHKQRLMVGEQLIARYDEEDRDPIPAAAEARVIEELRESLPGADVVIACDYGAGGCTDAVRRALAGLPLLVVDAHAITPWRTCAPAVVLPNYGEVLQLLGEDGGHDDRVRFLTERSGRLLAESGARMVVTTLDGEGTLLHQEGRPPYRTYAEPAPDHMTTGAGDTYTAAFALWLAGGAAPEQAAQAAQAAAGVVVRRPGTATCTRQELLRALHREDGRAQTPERLAARLDEHRRRGQRIVFTNGCFDVLHRGHVTYLERAARLGDVLVVAVNSDASTARLKGPGRPINSCEDRMSVLAALGYVDYVISFEEDTPERLLRMVRPDLYVKGGDYTPEMLQEAPLVRAMGGEVRVLDYVSDRSTTAIIERVRSLPEEDPAGPS</sequence>
<evidence type="ECO:0000313" key="13">
    <source>
        <dbReference type="EMBL" id="MDA0646157.1"/>
    </source>
</evidence>
<evidence type="ECO:0000256" key="3">
    <source>
        <dbReference type="ARBA" id="ARBA00022695"/>
    </source>
</evidence>
<dbReference type="EC" id="2.7.1.167" evidence="10"/>
<keyword evidence="3 10" id="KW-0548">Nucleotidyltransferase</keyword>
<dbReference type="SUPFAM" id="SSF53613">
    <property type="entry name" value="Ribokinase-like"/>
    <property type="match status" value="1"/>
</dbReference>
<name>A0ABT4T9H6_9ACTN</name>
<dbReference type="PROSITE" id="PS00583">
    <property type="entry name" value="PFKB_KINASES_1"/>
    <property type="match status" value="1"/>
</dbReference>
<evidence type="ECO:0000256" key="9">
    <source>
        <dbReference type="ARBA" id="ARBA00047428"/>
    </source>
</evidence>
<dbReference type="Proteomes" id="UP001212498">
    <property type="component" value="Unassembled WGS sequence"/>
</dbReference>
<gene>
    <name evidence="13" type="primary">rfaE2</name>
    <name evidence="10" type="synonym">hldE</name>
    <name evidence="13" type="ORF">OUY24_36490</name>
</gene>
<dbReference type="EMBL" id="JAPNUD010000176">
    <property type="protein sequence ID" value="MDA0646157.1"/>
    <property type="molecule type" value="Genomic_DNA"/>
</dbReference>
<dbReference type="Pfam" id="PF01467">
    <property type="entry name" value="CTP_transf_like"/>
    <property type="match status" value="1"/>
</dbReference>
<dbReference type="Gene3D" id="3.40.50.620">
    <property type="entry name" value="HUPs"/>
    <property type="match status" value="1"/>
</dbReference>
<dbReference type="InterPro" id="IPR004821">
    <property type="entry name" value="Cyt_trans-like"/>
</dbReference>
<dbReference type="Pfam" id="PF00294">
    <property type="entry name" value="PfkB"/>
    <property type="match status" value="1"/>
</dbReference>
<evidence type="ECO:0000259" key="11">
    <source>
        <dbReference type="Pfam" id="PF00294"/>
    </source>
</evidence>
<evidence type="ECO:0000259" key="12">
    <source>
        <dbReference type="Pfam" id="PF01467"/>
    </source>
</evidence>
<comment type="pathway">
    <text evidence="1">Bacterial outer membrane biogenesis; LPS core biosynthesis.</text>
</comment>
<evidence type="ECO:0000256" key="10">
    <source>
        <dbReference type="HAMAP-Rule" id="MF_01603"/>
    </source>
</evidence>
<dbReference type="Gene3D" id="3.40.1190.20">
    <property type="match status" value="1"/>
</dbReference>
<keyword evidence="5 10" id="KW-0418">Kinase</keyword>
<dbReference type="InterPro" id="IPR014729">
    <property type="entry name" value="Rossmann-like_a/b/a_fold"/>
</dbReference>
<dbReference type="RefSeq" id="WP_148031345.1">
    <property type="nucleotide sequence ID" value="NZ_BAABFD010000015.1"/>
</dbReference>
<keyword evidence="8 10" id="KW-0119">Carbohydrate metabolism</keyword>
<keyword evidence="14" id="KW-1185">Reference proteome</keyword>
<dbReference type="EC" id="2.7.7.70" evidence="10"/>
<comment type="similarity">
    <text evidence="10">In the N-terminal section; belongs to the carbohydrate kinase PfkB family.</text>
</comment>
<proteinExistence type="inferred from homology"/>
<dbReference type="PANTHER" id="PTHR46969:SF1">
    <property type="entry name" value="BIFUNCTIONAL PROTEIN HLDE"/>
    <property type="match status" value="1"/>
</dbReference>
<evidence type="ECO:0000313" key="14">
    <source>
        <dbReference type="Proteomes" id="UP001212498"/>
    </source>
</evidence>
<comment type="pathway">
    <text evidence="10">Nucleotide-sugar biosynthesis; ADP-L-glycero-beta-D-manno-heptose biosynthesis; ADP-L-glycero-beta-D-manno-heptose from D-glycero-beta-D-manno-heptose 7-phosphate: step 3/4.</text>
</comment>
<dbReference type="NCBIfam" id="TIGR02199">
    <property type="entry name" value="rfaE_dom_II"/>
    <property type="match status" value="1"/>
</dbReference>
<dbReference type="SUPFAM" id="SSF52374">
    <property type="entry name" value="Nucleotidylyl transferase"/>
    <property type="match status" value="1"/>
</dbReference>
<comment type="pathway">
    <text evidence="10">Nucleotide-sugar biosynthesis; ADP-L-glycero-beta-D-manno-heptose biosynthesis; ADP-L-glycero-beta-D-manno-heptose from D-glycero-beta-D-manno-heptose 7-phosphate: step 1/4.</text>
</comment>
<evidence type="ECO:0000256" key="4">
    <source>
        <dbReference type="ARBA" id="ARBA00022741"/>
    </source>
</evidence>
<keyword evidence="2 10" id="KW-0808">Transferase</keyword>
<keyword evidence="6 10" id="KW-0067">ATP-binding</keyword>
<dbReference type="InterPro" id="IPR011611">
    <property type="entry name" value="PfkB_dom"/>
</dbReference>
<evidence type="ECO:0000256" key="6">
    <source>
        <dbReference type="ARBA" id="ARBA00022840"/>
    </source>
</evidence>
<comment type="catalytic activity">
    <reaction evidence="10">
        <text>D-glycero-beta-D-manno-heptose 7-phosphate + ATP = D-glycero-beta-D-manno-heptose 1,7-bisphosphate + ADP + H(+)</text>
        <dbReference type="Rhea" id="RHEA:27473"/>
        <dbReference type="ChEBI" id="CHEBI:15378"/>
        <dbReference type="ChEBI" id="CHEBI:30616"/>
        <dbReference type="ChEBI" id="CHEBI:60204"/>
        <dbReference type="ChEBI" id="CHEBI:60208"/>
        <dbReference type="ChEBI" id="CHEBI:456216"/>
        <dbReference type="EC" id="2.7.1.167"/>
    </reaction>
</comment>
<keyword evidence="7 10" id="KW-0511">Multifunctional enzyme</keyword>
<dbReference type="InterPro" id="IPR011914">
    <property type="entry name" value="RfaE_dom_II"/>
</dbReference>
<feature type="region of interest" description="Ribokinase" evidence="10">
    <location>
        <begin position="1"/>
        <end position="316"/>
    </location>
</feature>
<feature type="region of interest" description="Cytidylyltransferase" evidence="10">
    <location>
        <begin position="338"/>
        <end position="477"/>
    </location>
</feature>
<comment type="function">
    <text evidence="10">Catalyzes the phosphorylation of D-glycero-D-manno-heptose 7-phosphate at the C-1 position to selectively form D-glycero-beta-D-manno-heptose-1,7-bisphosphate.</text>
</comment>
<evidence type="ECO:0000256" key="8">
    <source>
        <dbReference type="ARBA" id="ARBA00023277"/>
    </source>
</evidence>
<feature type="active site" evidence="10">
    <location>
        <position position="261"/>
    </location>
</feature>
<evidence type="ECO:0000256" key="2">
    <source>
        <dbReference type="ARBA" id="ARBA00022679"/>
    </source>
</evidence>
<feature type="domain" description="Carbohydrate kinase PfkB" evidence="11">
    <location>
        <begin position="7"/>
        <end position="301"/>
    </location>
</feature>
<dbReference type="GO" id="GO:0016779">
    <property type="term" value="F:nucleotidyltransferase activity"/>
    <property type="evidence" value="ECO:0007669"/>
    <property type="project" value="UniProtKB-KW"/>
</dbReference>
<organism evidence="13 14">
    <name type="scientific">Nonomuraea ferruginea</name>
    <dbReference type="NCBI Taxonomy" id="46174"/>
    <lineage>
        <taxon>Bacteria</taxon>
        <taxon>Bacillati</taxon>
        <taxon>Actinomycetota</taxon>
        <taxon>Actinomycetes</taxon>
        <taxon>Streptosporangiales</taxon>
        <taxon>Streptosporangiaceae</taxon>
        <taxon>Nonomuraea</taxon>
    </lineage>
</organism>
<dbReference type="InterPro" id="IPR029056">
    <property type="entry name" value="Ribokinase-like"/>
</dbReference>
<dbReference type="HAMAP" id="MF_01603">
    <property type="entry name" value="HldE"/>
    <property type="match status" value="1"/>
</dbReference>
<accession>A0ABT4T9H6</accession>
<evidence type="ECO:0000256" key="1">
    <source>
        <dbReference type="ARBA" id="ARBA00004713"/>
    </source>
</evidence>
<dbReference type="InterPro" id="IPR023030">
    <property type="entry name" value="Bifunc_HldE"/>
</dbReference>
<comment type="function">
    <text evidence="10">Catalyzes the ADP transfer from ATP to D-glycero-beta-D-manno-heptose 1-phosphate, yielding ADP-D-glycero-beta-D-manno-heptose.</text>
</comment>
<evidence type="ECO:0000256" key="7">
    <source>
        <dbReference type="ARBA" id="ARBA00023268"/>
    </source>
</evidence>
<dbReference type="NCBIfam" id="TIGR00125">
    <property type="entry name" value="cyt_tran_rel"/>
    <property type="match status" value="1"/>
</dbReference>
<feature type="binding site" evidence="10">
    <location>
        <begin position="188"/>
        <end position="191"/>
    </location>
    <ligand>
        <name>ATP</name>
        <dbReference type="ChEBI" id="CHEBI:30616"/>
    </ligand>
</feature>
<comment type="caution">
    <text evidence="13">The sequence shown here is derived from an EMBL/GenBank/DDBJ whole genome shotgun (WGS) entry which is preliminary data.</text>
</comment>
<reference evidence="13 14" key="1">
    <citation type="submission" date="2022-11" db="EMBL/GenBank/DDBJ databases">
        <title>Nonomuraea corallina sp. nov., a new species of the genus Nonomuraea isolated from sea side sediment in Thai sea.</title>
        <authorList>
            <person name="Ngamcharungchit C."/>
            <person name="Matsumoto A."/>
            <person name="Suriyachadkun C."/>
            <person name="Panbangred W."/>
            <person name="Inahashi Y."/>
            <person name="Intra B."/>
        </authorList>
    </citation>
    <scope>NUCLEOTIDE SEQUENCE [LARGE SCALE GENOMIC DNA]</scope>
    <source>
        <strain evidence="13 14">DSM 43553</strain>
    </source>
</reference>
<dbReference type="InterPro" id="IPR002173">
    <property type="entry name" value="Carboh/pur_kinase_PfkB_CS"/>
</dbReference>
<comment type="similarity">
    <text evidence="10">In the C-terminal section; belongs to the cytidylyltransferase family.</text>
</comment>
<comment type="subunit">
    <text evidence="10">Homodimer.</text>
</comment>